<dbReference type="GO" id="GO:0005829">
    <property type="term" value="C:cytosol"/>
    <property type="evidence" value="ECO:0007669"/>
    <property type="project" value="TreeGrafter"/>
</dbReference>
<dbReference type="PANTHER" id="PTHR43725:SF32">
    <property type="entry name" value="NAD-DEPENDENT EPIMERASE_DEHYDRATASE DOMAIN-CONTAINING PROTEIN"/>
    <property type="match status" value="1"/>
</dbReference>
<sequence>MTSSSCVACILAFMCTAAMVTAATTKQPLTRGRNVLVFGGNGFLGADTVEHFIRNGDNVTMVNRGNWYWDSFNRIKPYVRHISCDRKNGIASCDDLVQLVNETTQFDAVIDFSAYDEKETKDSGVLLRGKVKIYILISSDSIYDVCDKTHDAKTKEKDAIRPEDVDEWNRLVIVHDYGHRKLRAEEELVGQRHLDGGYPYVILRLPDVIGPRDSTYRWWMYQLWIKLEKGLPSKPLTIPHFLVDYHMSLVYSKDVAKLLFELLQMGDEIRDEAFNVAYDSTWTLEELLRAIGKSLAMDELVIAEEKDHTKSLYLYPSVRRGPINVSKAKEVLGWEPTPFDEAVEEIVTFYEDAMTGETFYIQKDEVIQSFVHRLYAENRNEFYDAVEKVYNISLQHFRPKDEL</sequence>
<feature type="signal peptide" evidence="1">
    <location>
        <begin position="1"/>
        <end position="22"/>
    </location>
</feature>
<reference evidence="3" key="1">
    <citation type="journal article" date="2023" name="Mol. Biol. Evol.">
        <title>Third-Generation Sequencing Reveals the Adaptive Role of the Epigenome in Three Deep-Sea Polychaetes.</title>
        <authorList>
            <person name="Perez M."/>
            <person name="Aroh O."/>
            <person name="Sun Y."/>
            <person name="Lan Y."/>
            <person name="Juniper S.K."/>
            <person name="Young C.R."/>
            <person name="Angers B."/>
            <person name="Qian P.Y."/>
        </authorList>
    </citation>
    <scope>NUCLEOTIDE SEQUENCE</scope>
    <source>
        <strain evidence="3">P08H-3</strain>
    </source>
</reference>
<feature type="chain" id="PRO_5041962491" description="NAD-dependent epimerase/dehydratase domain-containing protein" evidence="1">
    <location>
        <begin position="23"/>
        <end position="403"/>
    </location>
</feature>
<dbReference type="PANTHER" id="PTHR43725">
    <property type="entry name" value="UDP-GLUCOSE 4-EPIMERASE"/>
    <property type="match status" value="1"/>
</dbReference>
<organism evidence="3 4">
    <name type="scientific">Paralvinella palmiformis</name>
    <dbReference type="NCBI Taxonomy" id="53620"/>
    <lineage>
        <taxon>Eukaryota</taxon>
        <taxon>Metazoa</taxon>
        <taxon>Spiralia</taxon>
        <taxon>Lophotrochozoa</taxon>
        <taxon>Annelida</taxon>
        <taxon>Polychaeta</taxon>
        <taxon>Sedentaria</taxon>
        <taxon>Canalipalpata</taxon>
        <taxon>Terebellida</taxon>
        <taxon>Terebelliformia</taxon>
        <taxon>Alvinellidae</taxon>
        <taxon>Paralvinella</taxon>
    </lineage>
</organism>
<dbReference type="GO" id="GO:0005996">
    <property type="term" value="P:monosaccharide metabolic process"/>
    <property type="evidence" value="ECO:0007669"/>
    <property type="project" value="TreeGrafter"/>
</dbReference>
<evidence type="ECO:0000259" key="2">
    <source>
        <dbReference type="Pfam" id="PF01370"/>
    </source>
</evidence>
<evidence type="ECO:0000256" key="1">
    <source>
        <dbReference type="SAM" id="SignalP"/>
    </source>
</evidence>
<keyword evidence="1" id="KW-0732">Signal</keyword>
<feature type="domain" description="NAD-dependent epimerase/dehydratase" evidence="2">
    <location>
        <begin position="35"/>
        <end position="277"/>
    </location>
</feature>
<keyword evidence="4" id="KW-1185">Reference proteome</keyword>
<accession>A0AAD9NHJ3</accession>
<protein>
    <recommendedName>
        <fullName evidence="2">NAD-dependent epimerase/dehydratase domain-containing protein</fullName>
    </recommendedName>
</protein>
<name>A0AAD9NHJ3_9ANNE</name>
<dbReference type="Proteomes" id="UP001208570">
    <property type="component" value="Unassembled WGS sequence"/>
</dbReference>
<dbReference type="Gene3D" id="3.40.50.720">
    <property type="entry name" value="NAD(P)-binding Rossmann-like Domain"/>
    <property type="match status" value="1"/>
</dbReference>
<dbReference type="SUPFAM" id="SSF51735">
    <property type="entry name" value="NAD(P)-binding Rossmann-fold domains"/>
    <property type="match status" value="1"/>
</dbReference>
<dbReference type="AlphaFoldDB" id="A0AAD9NHJ3"/>
<dbReference type="GO" id="GO:0003978">
    <property type="term" value="F:UDP-glucose 4-epimerase activity"/>
    <property type="evidence" value="ECO:0007669"/>
    <property type="project" value="TreeGrafter"/>
</dbReference>
<evidence type="ECO:0000313" key="3">
    <source>
        <dbReference type="EMBL" id="KAK2168818.1"/>
    </source>
</evidence>
<proteinExistence type="predicted"/>
<dbReference type="Pfam" id="PF01370">
    <property type="entry name" value="Epimerase"/>
    <property type="match status" value="1"/>
</dbReference>
<dbReference type="EMBL" id="JAODUP010000014">
    <property type="protein sequence ID" value="KAK2168818.1"/>
    <property type="molecule type" value="Genomic_DNA"/>
</dbReference>
<dbReference type="InterPro" id="IPR001509">
    <property type="entry name" value="Epimerase_deHydtase"/>
</dbReference>
<gene>
    <name evidence="3" type="ORF">LSH36_14g12075</name>
</gene>
<comment type="caution">
    <text evidence="3">The sequence shown here is derived from an EMBL/GenBank/DDBJ whole genome shotgun (WGS) entry which is preliminary data.</text>
</comment>
<evidence type="ECO:0000313" key="4">
    <source>
        <dbReference type="Proteomes" id="UP001208570"/>
    </source>
</evidence>
<dbReference type="InterPro" id="IPR036291">
    <property type="entry name" value="NAD(P)-bd_dom_sf"/>
</dbReference>